<dbReference type="CDD" id="cd00030">
    <property type="entry name" value="C2"/>
    <property type="match status" value="1"/>
</dbReference>
<dbReference type="SMART" id="SM00429">
    <property type="entry name" value="IPT"/>
    <property type="match status" value="1"/>
</dbReference>
<dbReference type="InterPro" id="IPR029245">
    <property type="entry name" value="DUF4528"/>
</dbReference>
<dbReference type="InterPro" id="IPR000008">
    <property type="entry name" value="C2_dom"/>
</dbReference>
<dbReference type="SUPFAM" id="SSF49562">
    <property type="entry name" value="C2 domain (Calcium/lipid-binding domain, CaLB)"/>
    <property type="match status" value="1"/>
</dbReference>
<sequence>MMNFGIPTLAYGLAACFLIKHEEMVQTRFGDVKIYFLMEEEKVYSARNLQPKKGDGVCNASVIFGIGKHKYRTEFVRDNDPTWNEETIITVAKPAPLIFTVTDRDETLGTASLPLAQIPSVAHRRRWLPLTTKNSQAMGDLCIDCWVLSFKKPSSSGGESGKWNNLLPLRLKSGNNSKERSKRRSSIEAASISKKGSRSIENLYSAVELQSPVTSPSTSSNTLQPFPLFKPRLAPTLGQVLSSSNTPEMTGLSPKSGPASGGTKITVRGCNLGKSKEDIVSISICGCDLYSTLEYHSPAKLVVTTKPWAGSGPVVLETKSGGRGTSTLNFTFQEKPPEPLISALDRKGKVPRAELLTEITNLREEIVDLTGENRSLKEYIDRLMVVLMEKFPEVLENLDSSA</sequence>
<dbReference type="Pfam" id="PF15031">
    <property type="entry name" value="DUF4528"/>
    <property type="match status" value="1"/>
</dbReference>
<evidence type="ECO:0000313" key="5">
    <source>
        <dbReference type="EMBL" id="CAH3022761.1"/>
    </source>
</evidence>
<feature type="compositionally biased region" description="Polar residues" evidence="2">
    <location>
        <begin position="239"/>
        <end position="248"/>
    </location>
</feature>
<evidence type="ECO:0000256" key="1">
    <source>
        <dbReference type="SAM" id="Coils"/>
    </source>
</evidence>
<evidence type="ECO:0000313" key="6">
    <source>
        <dbReference type="Proteomes" id="UP001159427"/>
    </source>
</evidence>
<organism evidence="5 6">
    <name type="scientific">Porites evermanni</name>
    <dbReference type="NCBI Taxonomy" id="104178"/>
    <lineage>
        <taxon>Eukaryota</taxon>
        <taxon>Metazoa</taxon>
        <taxon>Cnidaria</taxon>
        <taxon>Anthozoa</taxon>
        <taxon>Hexacorallia</taxon>
        <taxon>Scleractinia</taxon>
        <taxon>Fungiina</taxon>
        <taxon>Poritidae</taxon>
        <taxon>Porites</taxon>
    </lineage>
</organism>
<dbReference type="Proteomes" id="UP001159427">
    <property type="component" value="Unassembled WGS sequence"/>
</dbReference>
<dbReference type="EMBL" id="CALNXI010000232">
    <property type="protein sequence ID" value="CAH3022761.1"/>
    <property type="molecule type" value="Genomic_DNA"/>
</dbReference>
<dbReference type="PANTHER" id="PTHR34651:SF1">
    <property type="entry name" value="SIMILAR TO ENSANGP00000021391"/>
    <property type="match status" value="1"/>
</dbReference>
<dbReference type="Gene3D" id="1.20.5.2440">
    <property type="match status" value="1"/>
</dbReference>
<feature type="coiled-coil region" evidence="1">
    <location>
        <begin position="352"/>
        <end position="379"/>
    </location>
</feature>
<feature type="domain" description="C2" evidence="3">
    <location>
        <begin position="38"/>
        <end position="127"/>
    </location>
</feature>
<gene>
    <name evidence="5" type="ORF">PEVE_00016732</name>
</gene>
<keyword evidence="1" id="KW-0175">Coiled coil</keyword>
<proteinExistence type="predicted"/>
<dbReference type="InterPro" id="IPR013783">
    <property type="entry name" value="Ig-like_fold"/>
</dbReference>
<evidence type="ECO:0000256" key="2">
    <source>
        <dbReference type="SAM" id="MobiDB-lite"/>
    </source>
</evidence>
<evidence type="ECO:0000259" key="4">
    <source>
        <dbReference type="SMART" id="SM00429"/>
    </source>
</evidence>
<accession>A0ABN8M2X5</accession>
<dbReference type="InterPro" id="IPR035892">
    <property type="entry name" value="C2_domain_sf"/>
</dbReference>
<dbReference type="SMART" id="SM00239">
    <property type="entry name" value="C2"/>
    <property type="match status" value="1"/>
</dbReference>
<reference evidence="5 6" key="1">
    <citation type="submission" date="2022-05" db="EMBL/GenBank/DDBJ databases">
        <authorList>
            <consortium name="Genoscope - CEA"/>
            <person name="William W."/>
        </authorList>
    </citation>
    <scope>NUCLEOTIDE SEQUENCE [LARGE SCALE GENOMIC DNA]</scope>
</reference>
<dbReference type="InterPro" id="IPR002909">
    <property type="entry name" value="IPT_dom"/>
</dbReference>
<dbReference type="PANTHER" id="PTHR34651">
    <property type="entry name" value="SIMILAR TO ENSANGP00000021391"/>
    <property type="match status" value="1"/>
</dbReference>
<name>A0ABN8M2X5_9CNID</name>
<dbReference type="Gene3D" id="2.60.40.150">
    <property type="entry name" value="C2 domain"/>
    <property type="match status" value="1"/>
</dbReference>
<comment type="caution">
    <text evidence="5">The sequence shown here is derived from an EMBL/GenBank/DDBJ whole genome shotgun (WGS) entry which is preliminary data.</text>
</comment>
<protein>
    <submittedName>
        <fullName evidence="5">Uncharacterized protein</fullName>
    </submittedName>
</protein>
<dbReference type="Pfam" id="PF01833">
    <property type="entry name" value="TIG"/>
    <property type="match status" value="1"/>
</dbReference>
<dbReference type="Gene3D" id="2.60.40.10">
    <property type="entry name" value="Immunoglobulins"/>
    <property type="match status" value="1"/>
</dbReference>
<feature type="region of interest" description="Disordered" evidence="2">
    <location>
        <begin position="239"/>
        <end position="264"/>
    </location>
</feature>
<feature type="domain" description="IPT/TIG" evidence="4">
    <location>
        <begin position="246"/>
        <end position="333"/>
    </location>
</feature>
<feature type="region of interest" description="Disordered" evidence="2">
    <location>
        <begin position="153"/>
        <end position="191"/>
    </location>
</feature>
<keyword evidence="6" id="KW-1185">Reference proteome</keyword>
<evidence type="ECO:0000259" key="3">
    <source>
        <dbReference type="SMART" id="SM00239"/>
    </source>
</evidence>
<dbReference type="SUPFAM" id="SSF81296">
    <property type="entry name" value="E set domains"/>
    <property type="match status" value="1"/>
</dbReference>
<dbReference type="InterPro" id="IPR014756">
    <property type="entry name" value="Ig_E-set"/>
</dbReference>